<feature type="chain" id="PRO_5045877134" evidence="12">
    <location>
        <begin position="32"/>
        <end position="951"/>
    </location>
</feature>
<keyword evidence="5 10" id="KW-0812">Transmembrane</keyword>
<keyword evidence="9 10" id="KW-0998">Cell outer membrane</keyword>
<evidence type="ECO:0000256" key="4">
    <source>
        <dbReference type="ARBA" id="ARBA00022452"/>
    </source>
</evidence>
<gene>
    <name evidence="15" type="ORF">I4X03_015500</name>
</gene>
<evidence type="ECO:0000313" key="16">
    <source>
        <dbReference type="Proteomes" id="UP000809349"/>
    </source>
</evidence>
<keyword evidence="8 15" id="KW-0675">Receptor</keyword>
<dbReference type="InterPro" id="IPR039426">
    <property type="entry name" value="TonB-dep_rcpt-like"/>
</dbReference>
<evidence type="ECO:0000256" key="9">
    <source>
        <dbReference type="ARBA" id="ARBA00023237"/>
    </source>
</evidence>
<evidence type="ECO:0000256" key="10">
    <source>
        <dbReference type="PROSITE-ProRule" id="PRU01360"/>
    </source>
</evidence>
<dbReference type="PANTHER" id="PTHR47234:SF2">
    <property type="entry name" value="TONB-DEPENDENT RECEPTOR"/>
    <property type="match status" value="1"/>
</dbReference>
<name>A0ABS7SRU4_9BURK</name>
<evidence type="ECO:0000256" key="7">
    <source>
        <dbReference type="ARBA" id="ARBA00023136"/>
    </source>
</evidence>
<proteinExistence type="inferred from homology"/>
<evidence type="ECO:0000256" key="5">
    <source>
        <dbReference type="ARBA" id="ARBA00022692"/>
    </source>
</evidence>
<protein>
    <submittedName>
        <fullName evidence="15">TonB-dependent receptor</fullName>
    </submittedName>
</protein>
<keyword evidence="6 11" id="KW-0798">TonB box</keyword>
<dbReference type="Proteomes" id="UP000809349">
    <property type="component" value="Unassembled WGS sequence"/>
</dbReference>
<feature type="domain" description="TonB-dependent receptor-like beta-barrel" evidence="13">
    <location>
        <begin position="504"/>
        <end position="913"/>
    </location>
</feature>
<keyword evidence="12" id="KW-0732">Signal</keyword>
<dbReference type="InterPro" id="IPR036942">
    <property type="entry name" value="Beta-barrel_TonB_sf"/>
</dbReference>
<dbReference type="InterPro" id="IPR012910">
    <property type="entry name" value="Plug_dom"/>
</dbReference>
<dbReference type="InterPro" id="IPR000531">
    <property type="entry name" value="Beta-barrel_TonB"/>
</dbReference>
<evidence type="ECO:0000256" key="12">
    <source>
        <dbReference type="SAM" id="SignalP"/>
    </source>
</evidence>
<evidence type="ECO:0000256" key="8">
    <source>
        <dbReference type="ARBA" id="ARBA00023170"/>
    </source>
</evidence>
<dbReference type="Pfam" id="PF07715">
    <property type="entry name" value="Plug"/>
    <property type="match status" value="1"/>
</dbReference>
<dbReference type="CDD" id="cd01347">
    <property type="entry name" value="ligand_gated_channel"/>
    <property type="match status" value="1"/>
</dbReference>
<evidence type="ECO:0000256" key="3">
    <source>
        <dbReference type="ARBA" id="ARBA00022448"/>
    </source>
</evidence>
<dbReference type="Gene3D" id="2.170.130.10">
    <property type="entry name" value="TonB-dependent receptor, plug domain"/>
    <property type="match status" value="1"/>
</dbReference>
<comment type="similarity">
    <text evidence="2 10 11">Belongs to the TonB-dependent receptor family.</text>
</comment>
<dbReference type="InterPro" id="IPR037066">
    <property type="entry name" value="Plug_dom_sf"/>
</dbReference>
<dbReference type="Gene3D" id="2.40.170.20">
    <property type="entry name" value="TonB-dependent receptor, beta-barrel domain"/>
    <property type="match status" value="1"/>
</dbReference>
<keyword evidence="16" id="KW-1185">Reference proteome</keyword>
<evidence type="ECO:0000256" key="6">
    <source>
        <dbReference type="ARBA" id="ARBA00023077"/>
    </source>
</evidence>
<evidence type="ECO:0000259" key="14">
    <source>
        <dbReference type="Pfam" id="PF07715"/>
    </source>
</evidence>
<reference evidence="15 16" key="2">
    <citation type="submission" date="2021-08" db="EMBL/GenBank/DDBJ databases">
        <title>Massilia sp. R798.</title>
        <authorList>
            <person name="Baek J.H."/>
            <person name="Jung H.S."/>
            <person name="Kim K.R."/>
            <person name="Jeon C.O."/>
        </authorList>
    </citation>
    <scope>NUCLEOTIDE SEQUENCE [LARGE SCALE GENOMIC DNA]</scope>
    <source>
        <strain evidence="15 16">R798</strain>
    </source>
</reference>
<evidence type="ECO:0000256" key="1">
    <source>
        <dbReference type="ARBA" id="ARBA00004571"/>
    </source>
</evidence>
<evidence type="ECO:0000256" key="11">
    <source>
        <dbReference type="RuleBase" id="RU003357"/>
    </source>
</evidence>
<reference evidence="15 16" key="1">
    <citation type="submission" date="2021-01" db="EMBL/GenBank/DDBJ databases">
        <authorList>
            <person name="Ruan W."/>
            <person name="Khan S.A."/>
            <person name="Jeon C.O."/>
        </authorList>
    </citation>
    <scope>NUCLEOTIDE SEQUENCE [LARGE SCALE GENOMIC DNA]</scope>
    <source>
        <strain evidence="15 16">R798</strain>
    </source>
</reference>
<dbReference type="SUPFAM" id="SSF56935">
    <property type="entry name" value="Porins"/>
    <property type="match status" value="1"/>
</dbReference>
<dbReference type="RefSeq" id="WP_223469151.1">
    <property type="nucleotide sequence ID" value="NZ_JAFBIL020000006.1"/>
</dbReference>
<accession>A0ABS7SRU4</accession>
<keyword evidence="4 10" id="KW-1134">Transmembrane beta strand</keyword>
<organism evidence="15 16">
    <name type="scientific">Massilia soli</name>
    <dbReference type="NCBI Taxonomy" id="2792854"/>
    <lineage>
        <taxon>Bacteria</taxon>
        <taxon>Pseudomonadati</taxon>
        <taxon>Pseudomonadota</taxon>
        <taxon>Betaproteobacteria</taxon>
        <taxon>Burkholderiales</taxon>
        <taxon>Oxalobacteraceae</taxon>
        <taxon>Telluria group</taxon>
        <taxon>Massilia</taxon>
    </lineage>
</organism>
<evidence type="ECO:0000259" key="13">
    <source>
        <dbReference type="Pfam" id="PF00593"/>
    </source>
</evidence>
<evidence type="ECO:0000256" key="2">
    <source>
        <dbReference type="ARBA" id="ARBA00009810"/>
    </source>
</evidence>
<keyword evidence="3 10" id="KW-0813">Transport</keyword>
<comment type="subcellular location">
    <subcellularLocation>
        <location evidence="1 10">Cell outer membrane</location>
        <topology evidence="1 10">Multi-pass membrane protein</topology>
    </subcellularLocation>
</comment>
<comment type="caution">
    <text evidence="15">The sequence shown here is derived from an EMBL/GenBank/DDBJ whole genome shotgun (WGS) entry which is preliminary data.</text>
</comment>
<feature type="signal peptide" evidence="12">
    <location>
        <begin position="1"/>
        <end position="31"/>
    </location>
</feature>
<feature type="domain" description="TonB-dependent receptor plug" evidence="14">
    <location>
        <begin position="55"/>
        <end position="172"/>
    </location>
</feature>
<dbReference type="PANTHER" id="PTHR47234">
    <property type="match status" value="1"/>
</dbReference>
<evidence type="ECO:0000313" key="15">
    <source>
        <dbReference type="EMBL" id="MBZ2208671.1"/>
    </source>
</evidence>
<dbReference type="PROSITE" id="PS52016">
    <property type="entry name" value="TONB_DEPENDENT_REC_3"/>
    <property type="match status" value="1"/>
</dbReference>
<dbReference type="EMBL" id="JAFBIL020000006">
    <property type="protein sequence ID" value="MBZ2208671.1"/>
    <property type="molecule type" value="Genomic_DNA"/>
</dbReference>
<sequence length="951" mass="101317">MKETVLSRLLRPLFAGGGALGLAALALPAQAQEPQPTAPVARVEVTGTLIRRAEAETSSSVLTLNRADIERSGKTTVAELLQTLAVDNQGSVPMGFGSGFAAGASGISLRGLGAASTLVLINGRRVAPYGLADDGQKMFADLNIIPSEAIERVEVLKSGASSLYGSDAIAGVVNVILRREFVGTSMRASFGQSEESDGNDGVVAVTHGFGDLDNDRYNVLMSLEYGRRSDVWLRDRAERGHIGRVDLRNWGYSAQQALGGTGAIVDNNLAGSAINGNVRNPDTLDYHNRGNLGPGTGFTQLFPGAACANFTSHPQGDPLGGCLIDSTLVYNQIQPSQERINFFARGTMQLNPVWQVYSELNLYRSKSESSTTPSGINANVGYPGGPVSNAAVALGPGHPDNPYFGSTARLRYLAADVGPRVSNIESDFIRFVAGAKGQFAGWEIDTALLFSQNEVANERTGYLQRDVAFALLNPSLANVAAAAQNEAYRSLPPGTVWRIAENAGLNSPALYNALSPMIANDAKTRVAQIDLKGSRDVAQLPGGPVGLAVGGEFRREEAELEPTAGTERGNIIGLGYSAYKGARNVAALYAEVLAPVHKTLELSAALRGDHYSDAGDSYTPKVGFKWQPQKSFALRGTYARGFRAPSTAENGVGGLAAFSTAADPLRCGLGVESACDPASVAVITSPNPGLSPEKARTMNLGMIWDPYARTNIAIDFWEVKRKNEINQEQINAAIAAGRVARDPTTAAAGIAGDPGQITAVLASYVNSAESEVRGVDVEFRQGFSVGQVTGFVMDAKWTHLFRWLRTEQDGSSLDFAGTHGNCDVTNCIGTPDDRVNFRLSWEREVWKVSANMNFRGNIKNTFFKDDPEGCASHFANGADAPANCELPSFTTVDLTLRWMAMPKLEVFGSVQNVFDQIAPLDPLTYGAQAYNPLDAPGAMGRFFTAGVRYKF</sequence>
<dbReference type="Pfam" id="PF00593">
    <property type="entry name" value="TonB_dep_Rec_b-barrel"/>
    <property type="match status" value="1"/>
</dbReference>
<keyword evidence="7 10" id="KW-0472">Membrane</keyword>